<protein>
    <submittedName>
        <fullName evidence="2">Uncharacterized protein</fullName>
    </submittedName>
</protein>
<feature type="compositionally biased region" description="Pro residues" evidence="1">
    <location>
        <begin position="439"/>
        <end position="452"/>
    </location>
</feature>
<sequence>MNANLVVHRDDDEWETTSTTESMNELVDCATIHSPLYQSGAGYLDDDDDDDVSLEPLELDHKGIQSESLKIIYTSPELSGPAEVSPMPVKDHDIASEVILTEFKKHMNTTLLSASRSAPAIQPRSRPNCLFLNHLGSRRPSPNGPSSAREAVAAVDAIMEKEDKGCSDAQDTFHGTNPFPTLPQLPRPKETKSSDVASSSVDQPNEPYDDLFDVPCVAPFARTPSLKDSIASPPRSPQHSAPNDIPTESPHDFPRENFTGMPADAVVDAPTDNAVVMAPGIPIGITPDSPACYPSESPSRRVQVIDVGFPTDMIGIPSMDDGLEDFGIGMVSPEPSKPPPISVRPTTKKEVPARKARVHPRAQSLPNTLEAQYWRQSASRRYYGRGPPPPVPLYDPNKPLTQQRYSYSVATATRGPGWSLQSSRNRPYRRGPGLSPMPYALPPFPSPPPPPTAGGARRYSVPSTYRPATTMKYQLPWQR</sequence>
<proteinExistence type="predicted"/>
<feature type="region of interest" description="Disordered" evidence="1">
    <location>
        <begin position="334"/>
        <end position="363"/>
    </location>
</feature>
<feature type="region of interest" description="Disordered" evidence="1">
    <location>
        <begin position="414"/>
        <end position="463"/>
    </location>
</feature>
<dbReference type="Proteomes" id="UP001153069">
    <property type="component" value="Unassembled WGS sequence"/>
</dbReference>
<evidence type="ECO:0000313" key="2">
    <source>
        <dbReference type="EMBL" id="CAB9529535.1"/>
    </source>
</evidence>
<reference evidence="2" key="1">
    <citation type="submission" date="2020-06" db="EMBL/GenBank/DDBJ databases">
        <authorList>
            <consortium name="Plant Systems Biology data submission"/>
        </authorList>
    </citation>
    <scope>NUCLEOTIDE SEQUENCE</scope>
    <source>
        <strain evidence="2">D6</strain>
    </source>
</reference>
<evidence type="ECO:0000313" key="3">
    <source>
        <dbReference type="Proteomes" id="UP001153069"/>
    </source>
</evidence>
<dbReference type="AlphaFoldDB" id="A0A9N8F316"/>
<name>A0A9N8F316_9STRA</name>
<comment type="caution">
    <text evidence="2">The sequence shown here is derived from an EMBL/GenBank/DDBJ whole genome shotgun (WGS) entry which is preliminary data.</text>
</comment>
<organism evidence="2 3">
    <name type="scientific">Seminavis robusta</name>
    <dbReference type="NCBI Taxonomy" id="568900"/>
    <lineage>
        <taxon>Eukaryota</taxon>
        <taxon>Sar</taxon>
        <taxon>Stramenopiles</taxon>
        <taxon>Ochrophyta</taxon>
        <taxon>Bacillariophyta</taxon>
        <taxon>Bacillariophyceae</taxon>
        <taxon>Bacillariophycidae</taxon>
        <taxon>Naviculales</taxon>
        <taxon>Naviculaceae</taxon>
        <taxon>Seminavis</taxon>
    </lineage>
</organism>
<accession>A0A9N8F316</accession>
<feature type="compositionally biased region" description="Polar residues" evidence="1">
    <location>
        <begin position="194"/>
        <end position="203"/>
    </location>
</feature>
<feature type="region of interest" description="Disordered" evidence="1">
    <location>
        <begin position="225"/>
        <end position="256"/>
    </location>
</feature>
<evidence type="ECO:0000256" key="1">
    <source>
        <dbReference type="SAM" id="MobiDB-lite"/>
    </source>
</evidence>
<keyword evidence="3" id="KW-1185">Reference proteome</keyword>
<gene>
    <name evidence="2" type="ORF">SEMRO_2535_G330500.1</name>
</gene>
<feature type="compositionally biased region" description="Polar residues" evidence="1">
    <location>
        <begin position="169"/>
        <end position="179"/>
    </location>
</feature>
<feature type="region of interest" description="Disordered" evidence="1">
    <location>
        <begin position="163"/>
        <end position="213"/>
    </location>
</feature>
<dbReference type="EMBL" id="CAICTM010002533">
    <property type="protein sequence ID" value="CAB9529535.1"/>
    <property type="molecule type" value="Genomic_DNA"/>
</dbReference>